<dbReference type="EMBL" id="QPFP01000062">
    <property type="protein sequence ID" value="TEB24854.1"/>
    <property type="molecule type" value="Genomic_DNA"/>
</dbReference>
<sequence length="517" mass="58500">MALKHLTTYDSILPIELELETREGASKLRRMIPCISILSTAIVVAKEKIQLKKVLIERLSNQGAVDALCRWATFCLFTHGLRRGASTKYVVSYETIVQSSRAISTLLHLDASLPRQFLPSTDFMDFSHAPFFQLLQVCLSVEDSRRALLDRLEVNGHLHSLPSSFIRRAQQLSVERASRAQQLGLADNAPGTVHHRAADYLFELLDTLHKFLTHFPSVRQRFLAANYMGELMKTLEAILARVETTQAGVPRQYLNPFSILLVHAAEQSTRGVLYWRDLVAAGLIPLLGRTLIPVTGSETQPRTIGTHLVETLSLFTVYPAVLKIISATDSSVLSKDMNGYDALSNAWETPRYRCLDAGRVFRATGNVADVRQHSDRKSTASLYSHLTRKFHAKWIEKEFNDPLNASVVRSLARDHCSHAAHEILPMFSYTAAQQDINAITLRDKPWWTAKAHWPFTQDYLEPRVSTLMDQYKSGTFPEDIRLVEGVFYFAKKNMVYLTVMLKKGKKYESVWSLAQHA</sequence>
<gene>
    <name evidence="1" type="ORF">FA13DRAFT_1796880</name>
</gene>
<reference evidence="1 2" key="1">
    <citation type="journal article" date="2019" name="Nat. Ecol. Evol.">
        <title>Megaphylogeny resolves global patterns of mushroom evolution.</title>
        <authorList>
            <person name="Varga T."/>
            <person name="Krizsan K."/>
            <person name="Foldi C."/>
            <person name="Dima B."/>
            <person name="Sanchez-Garcia M."/>
            <person name="Sanchez-Ramirez S."/>
            <person name="Szollosi G.J."/>
            <person name="Szarkandi J.G."/>
            <person name="Papp V."/>
            <person name="Albert L."/>
            <person name="Andreopoulos W."/>
            <person name="Angelini C."/>
            <person name="Antonin V."/>
            <person name="Barry K.W."/>
            <person name="Bougher N.L."/>
            <person name="Buchanan P."/>
            <person name="Buyck B."/>
            <person name="Bense V."/>
            <person name="Catcheside P."/>
            <person name="Chovatia M."/>
            <person name="Cooper J."/>
            <person name="Damon W."/>
            <person name="Desjardin D."/>
            <person name="Finy P."/>
            <person name="Geml J."/>
            <person name="Haridas S."/>
            <person name="Hughes K."/>
            <person name="Justo A."/>
            <person name="Karasinski D."/>
            <person name="Kautmanova I."/>
            <person name="Kiss B."/>
            <person name="Kocsube S."/>
            <person name="Kotiranta H."/>
            <person name="LaButti K.M."/>
            <person name="Lechner B.E."/>
            <person name="Liimatainen K."/>
            <person name="Lipzen A."/>
            <person name="Lukacs Z."/>
            <person name="Mihaltcheva S."/>
            <person name="Morgado L.N."/>
            <person name="Niskanen T."/>
            <person name="Noordeloos M.E."/>
            <person name="Ohm R.A."/>
            <person name="Ortiz-Santana B."/>
            <person name="Ovrebo C."/>
            <person name="Racz N."/>
            <person name="Riley R."/>
            <person name="Savchenko A."/>
            <person name="Shiryaev A."/>
            <person name="Soop K."/>
            <person name="Spirin V."/>
            <person name="Szebenyi C."/>
            <person name="Tomsovsky M."/>
            <person name="Tulloss R.E."/>
            <person name="Uehling J."/>
            <person name="Grigoriev I.V."/>
            <person name="Vagvolgyi C."/>
            <person name="Papp T."/>
            <person name="Martin F.M."/>
            <person name="Miettinen O."/>
            <person name="Hibbett D.S."/>
            <person name="Nagy L.G."/>
        </authorList>
    </citation>
    <scope>NUCLEOTIDE SEQUENCE [LARGE SCALE GENOMIC DNA]</scope>
    <source>
        <strain evidence="1 2">FP101781</strain>
    </source>
</reference>
<name>A0A4Y7STC2_COPMI</name>
<comment type="caution">
    <text evidence="1">The sequence shown here is derived from an EMBL/GenBank/DDBJ whole genome shotgun (WGS) entry which is preliminary data.</text>
</comment>
<organism evidence="1 2">
    <name type="scientific">Coprinellus micaceus</name>
    <name type="common">Glistening ink-cap mushroom</name>
    <name type="synonym">Coprinus micaceus</name>
    <dbReference type="NCBI Taxonomy" id="71717"/>
    <lineage>
        <taxon>Eukaryota</taxon>
        <taxon>Fungi</taxon>
        <taxon>Dikarya</taxon>
        <taxon>Basidiomycota</taxon>
        <taxon>Agaricomycotina</taxon>
        <taxon>Agaricomycetes</taxon>
        <taxon>Agaricomycetidae</taxon>
        <taxon>Agaricales</taxon>
        <taxon>Agaricineae</taxon>
        <taxon>Psathyrellaceae</taxon>
        <taxon>Coprinellus</taxon>
    </lineage>
</organism>
<accession>A0A4Y7STC2</accession>
<dbReference type="Proteomes" id="UP000298030">
    <property type="component" value="Unassembled WGS sequence"/>
</dbReference>
<protein>
    <submittedName>
        <fullName evidence="1">Uncharacterized protein</fullName>
    </submittedName>
</protein>
<evidence type="ECO:0000313" key="1">
    <source>
        <dbReference type="EMBL" id="TEB24854.1"/>
    </source>
</evidence>
<evidence type="ECO:0000313" key="2">
    <source>
        <dbReference type="Proteomes" id="UP000298030"/>
    </source>
</evidence>
<keyword evidence="2" id="KW-1185">Reference proteome</keyword>
<proteinExistence type="predicted"/>
<dbReference type="AlphaFoldDB" id="A0A4Y7STC2"/>